<sequence>MFESIVSEYLQHTVCKGWSVISILEHVKSNFELCPDMFETLKTELYSVLKKKEITLRRKIKSSNAVQALEEHRINRMLIENMQDADVNKATASAGNTVLKRKSSDPPEDKRKKIAVDNRDEKDYETTNLSSDTIERFFSEPSTSGVSNIFSSDNYMSRSLSFTQDLHDPVVPKQTLPCILNSGENFTDVWNKYLTKIDLHPMSVEHDCIVKTFQNDVLKSLCSKADWEQIRGKRLCLAEESLLKRLEPVFQTNENDKRTLLQNFARVWVALDETEITIFEQYALLVIHIFISELSSKRNIISHPSTTEAMWSTVISFVTGKAIRDGNMEYTWGEVELDSTATRKDGGRDILTLPKVATGHKGDGTGLSNDGHECFVLEISFAPQDQDSRRSLQVASRNERYDSYI</sequence>
<accession>A0A8H3LJU7</accession>
<dbReference type="Proteomes" id="UP000615446">
    <property type="component" value="Unassembled WGS sequence"/>
</dbReference>
<comment type="caution">
    <text evidence="2">The sequence shown here is derived from an EMBL/GenBank/DDBJ whole genome shotgun (WGS) entry which is preliminary data.</text>
</comment>
<organism evidence="2 3">
    <name type="scientific">Rhizophagus clarus</name>
    <dbReference type="NCBI Taxonomy" id="94130"/>
    <lineage>
        <taxon>Eukaryota</taxon>
        <taxon>Fungi</taxon>
        <taxon>Fungi incertae sedis</taxon>
        <taxon>Mucoromycota</taxon>
        <taxon>Glomeromycotina</taxon>
        <taxon>Glomeromycetes</taxon>
        <taxon>Glomerales</taxon>
        <taxon>Glomeraceae</taxon>
        <taxon>Rhizophagus</taxon>
    </lineage>
</organism>
<reference evidence="2" key="1">
    <citation type="submission" date="2019-10" db="EMBL/GenBank/DDBJ databases">
        <title>Conservation and host-specific expression of non-tandemly repeated heterogenous ribosome RNA gene in arbuscular mycorrhizal fungi.</title>
        <authorList>
            <person name="Maeda T."/>
            <person name="Kobayashi Y."/>
            <person name="Nakagawa T."/>
            <person name="Ezawa T."/>
            <person name="Yamaguchi K."/>
            <person name="Bino T."/>
            <person name="Nishimoto Y."/>
            <person name="Shigenobu S."/>
            <person name="Kawaguchi M."/>
        </authorList>
    </citation>
    <scope>NUCLEOTIDE SEQUENCE</scope>
    <source>
        <strain evidence="2">HR1</strain>
    </source>
</reference>
<proteinExistence type="predicted"/>
<name>A0A8H3LJU7_9GLOM</name>
<dbReference type="OrthoDB" id="2311218at2759"/>
<feature type="region of interest" description="Disordered" evidence="1">
    <location>
        <begin position="91"/>
        <end position="122"/>
    </location>
</feature>
<dbReference type="AlphaFoldDB" id="A0A8H3LJU7"/>
<evidence type="ECO:0000256" key="1">
    <source>
        <dbReference type="SAM" id="MobiDB-lite"/>
    </source>
</evidence>
<feature type="compositionally biased region" description="Basic and acidic residues" evidence="1">
    <location>
        <begin position="102"/>
        <end position="122"/>
    </location>
</feature>
<gene>
    <name evidence="2" type="ORF">RCL2_001679800</name>
</gene>
<evidence type="ECO:0000313" key="3">
    <source>
        <dbReference type="Proteomes" id="UP000615446"/>
    </source>
</evidence>
<evidence type="ECO:0000313" key="2">
    <source>
        <dbReference type="EMBL" id="GES89933.1"/>
    </source>
</evidence>
<dbReference type="EMBL" id="BLAL01000193">
    <property type="protein sequence ID" value="GES89933.1"/>
    <property type="molecule type" value="Genomic_DNA"/>
</dbReference>
<protein>
    <submittedName>
        <fullName evidence="2">Uncharacterized protein</fullName>
    </submittedName>
</protein>